<dbReference type="InterPro" id="IPR016584">
    <property type="entry name" value="MeTrfase_VrtF"/>
</dbReference>
<dbReference type="PIRSF" id="PIRSF011491">
    <property type="entry name" value="Mtase_YbcY_prd"/>
    <property type="match status" value="1"/>
</dbReference>
<keyword evidence="2" id="KW-0489">Methyltransferase</keyword>
<evidence type="ECO:0000313" key="2">
    <source>
        <dbReference type="EMBL" id="VFQ46268.1"/>
    </source>
</evidence>
<name>A0A4V6ILS9_9BACT</name>
<dbReference type="Gene3D" id="3.40.50.150">
    <property type="entry name" value="Vaccinia Virus protein VP39"/>
    <property type="match status" value="1"/>
</dbReference>
<evidence type="ECO:0000313" key="3">
    <source>
        <dbReference type="Proteomes" id="UP000507962"/>
    </source>
</evidence>
<dbReference type="Proteomes" id="UP000507962">
    <property type="component" value="Unassembled WGS sequence"/>
</dbReference>
<evidence type="ECO:0000259" key="1">
    <source>
        <dbReference type="Pfam" id="PF08242"/>
    </source>
</evidence>
<dbReference type="RefSeq" id="WP_180143762.1">
    <property type="nucleotide sequence ID" value="NZ_CAADHO010000008.1"/>
</dbReference>
<keyword evidence="3" id="KW-1185">Reference proteome</keyword>
<dbReference type="CDD" id="cd02440">
    <property type="entry name" value="AdoMet_MTases"/>
    <property type="match status" value="1"/>
</dbReference>
<accession>A0A4V6ILS9</accession>
<dbReference type="SUPFAM" id="SSF53335">
    <property type="entry name" value="S-adenosyl-L-methionine-dependent methyltransferases"/>
    <property type="match status" value="1"/>
</dbReference>
<keyword evidence="2" id="KW-0808">Transferase</keyword>
<dbReference type="Pfam" id="PF08242">
    <property type="entry name" value="Methyltransf_12"/>
    <property type="match status" value="1"/>
</dbReference>
<dbReference type="EMBL" id="CAADHO010000008">
    <property type="protein sequence ID" value="VFQ46268.1"/>
    <property type="molecule type" value="Genomic_DNA"/>
</dbReference>
<reference evidence="2 3" key="1">
    <citation type="submission" date="2019-03" db="EMBL/GenBank/DDBJ databases">
        <authorList>
            <person name="Nijsse B."/>
        </authorList>
    </citation>
    <scope>NUCLEOTIDE SEQUENCE [LARGE SCALE GENOMIC DNA]</scope>
    <source>
        <strain evidence="2">Desulfoluna butyratoxydans MSL71</strain>
    </source>
</reference>
<dbReference type="GO" id="GO:0008168">
    <property type="term" value="F:methyltransferase activity"/>
    <property type="evidence" value="ECO:0007669"/>
    <property type="project" value="UniProtKB-KW"/>
</dbReference>
<protein>
    <submittedName>
        <fullName evidence="2">S-adenosyl-l-methionine-dependent methyltransferase</fullName>
    </submittedName>
</protein>
<dbReference type="InterPro" id="IPR013217">
    <property type="entry name" value="Methyltransf_12"/>
</dbReference>
<dbReference type="InterPro" id="IPR029063">
    <property type="entry name" value="SAM-dependent_MTases_sf"/>
</dbReference>
<feature type="domain" description="Methyltransferase type 12" evidence="1">
    <location>
        <begin position="53"/>
        <end position="151"/>
    </location>
</feature>
<dbReference type="AlphaFoldDB" id="A0A4V6ILS9"/>
<proteinExistence type="predicted"/>
<gene>
    <name evidence="2" type="ORF">MSL71_39310</name>
</gene>
<sequence>MHADVMAGAASYTKPMLMVYDMFVLHFAARFVWKCPSSNITRFYSDNISANHMDVGVGTGYHLQRCEFPAPNPRVTLFDLNPNSLAKTSRRLVHCRVTTHVGNVLEPPDQGLPAFDSIATNYLLHCLPGTIKEKGVIFSHLKPHLNPGGVLFGTTILGEGVPKGAMGLRLQRRFNETKVFSNHCDNLADLESALGACFSEYSTEVHGAVAFFKGVNHGA</sequence>
<dbReference type="GO" id="GO:0032259">
    <property type="term" value="P:methylation"/>
    <property type="evidence" value="ECO:0007669"/>
    <property type="project" value="UniProtKB-KW"/>
</dbReference>
<organism evidence="2 3">
    <name type="scientific">Desulfoluna butyratoxydans</name>
    <dbReference type="NCBI Taxonomy" id="231438"/>
    <lineage>
        <taxon>Bacteria</taxon>
        <taxon>Pseudomonadati</taxon>
        <taxon>Thermodesulfobacteriota</taxon>
        <taxon>Desulfobacteria</taxon>
        <taxon>Desulfobacterales</taxon>
        <taxon>Desulfolunaceae</taxon>
        <taxon>Desulfoluna</taxon>
    </lineage>
</organism>